<keyword evidence="5" id="KW-0812">Transmembrane</keyword>
<dbReference type="AlphaFoldDB" id="A0ABC8XDV4"/>
<organism evidence="7 8">
    <name type="scientific">Urochloa decumbens</name>
    <dbReference type="NCBI Taxonomy" id="240449"/>
    <lineage>
        <taxon>Eukaryota</taxon>
        <taxon>Viridiplantae</taxon>
        <taxon>Streptophyta</taxon>
        <taxon>Embryophyta</taxon>
        <taxon>Tracheophyta</taxon>
        <taxon>Spermatophyta</taxon>
        <taxon>Magnoliopsida</taxon>
        <taxon>Liliopsida</taxon>
        <taxon>Poales</taxon>
        <taxon>Poaceae</taxon>
        <taxon>PACMAD clade</taxon>
        <taxon>Panicoideae</taxon>
        <taxon>Panicodae</taxon>
        <taxon>Paniceae</taxon>
        <taxon>Melinidinae</taxon>
        <taxon>Urochloa</taxon>
    </lineage>
</organism>
<evidence type="ECO:0000259" key="6">
    <source>
        <dbReference type="SMART" id="SM00043"/>
    </source>
</evidence>
<keyword evidence="5" id="KW-1133">Transmembrane helix</keyword>
<dbReference type="InterPro" id="IPR018073">
    <property type="entry name" value="Prot_inh_cystat_CS"/>
</dbReference>
<dbReference type="PANTHER" id="PTHR47116">
    <property type="entry name" value="PHLOEM FILAMENT PROTEIN"/>
    <property type="match status" value="1"/>
</dbReference>
<dbReference type="Proteomes" id="UP001497457">
    <property type="component" value="Chromosome 14rd"/>
</dbReference>
<feature type="transmembrane region" description="Helical" evidence="5">
    <location>
        <begin position="67"/>
        <end position="86"/>
    </location>
</feature>
<dbReference type="Pfam" id="PF16845">
    <property type="entry name" value="SQAPI"/>
    <property type="match status" value="1"/>
</dbReference>
<proteinExistence type="inferred from homology"/>
<keyword evidence="3" id="KW-0789">Thiol protease inhibitor</keyword>
<dbReference type="EMBL" id="OZ075124">
    <property type="protein sequence ID" value="CAL4923359.1"/>
    <property type="molecule type" value="Genomic_DNA"/>
</dbReference>
<evidence type="ECO:0000256" key="4">
    <source>
        <dbReference type="SAM" id="MobiDB-lite"/>
    </source>
</evidence>
<protein>
    <recommendedName>
        <fullName evidence="6">Cystatin domain-containing protein</fullName>
    </recommendedName>
</protein>
<dbReference type="Gene3D" id="3.10.450.10">
    <property type="match status" value="1"/>
</dbReference>
<keyword evidence="8" id="KW-1185">Reference proteome</keyword>
<sequence>MQDGRRPAGRNQGLFQMSLSIPPCQQPRRFRLAPLVKFQRPASTRHCPPPLIKSSQPKTSQTMSARALRLAAAMLLLLAAVAVAAAPAAEAARSMLAGGWGPIKDVSDPHIQELGGWAVSEHVKMANDGLRFGGVTRGEQQVVSGMNYKLVIDATGADGTVAAYGALVYEQSWTNTRELVSFAPAN</sequence>
<evidence type="ECO:0000256" key="2">
    <source>
        <dbReference type="ARBA" id="ARBA00022690"/>
    </source>
</evidence>
<gene>
    <name evidence="7" type="ORF">URODEC1_LOCUS22263</name>
</gene>
<evidence type="ECO:0000313" key="7">
    <source>
        <dbReference type="EMBL" id="CAL4923359.1"/>
    </source>
</evidence>
<keyword evidence="2" id="KW-0646">Protease inhibitor</keyword>
<name>A0ABC8XDV4_9POAL</name>
<comment type="similarity">
    <text evidence="1">Belongs to the cystatin family. Phytocystatin subfamily.</text>
</comment>
<keyword evidence="5" id="KW-0472">Membrane</keyword>
<feature type="domain" description="Cystatin" evidence="6">
    <location>
        <begin position="95"/>
        <end position="185"/>
    </location>
</feature>
<evidence type="ECO:0000256" key="3">
    <source>
        <dbReference type="ARBA" id="ARBA00022704"/>
    </source>
</evidence>
<dbReference type="InterPro" id="IPR027214">
    <property type="entry name" value="Cystatin"/>
</dbReference>
<feature type="region of interest" description="Disordered" evidence="4">
    <location>
        <begin position="41"/>
        <end position="60"/>
    </location>
</feature>
<dbReference type="GO" id="GO:0004869">
    <property type="term" value="F:cysteine-type endopeptidase inhibitor activity"/>
    <property type="evidence" value="ECO:0007669"/>
    <property type="project" value="UniProtKB-KW"/>
</dbReference>
<evidence type="ECO:0000256" key="5">
    <source>
        <dbReference type="SAM" id="Phobius"/>
    </source>
</evidence>
<evidence type="ECO:0000256" key="1">
    <source>
        <dbReference type="ARBA" id="ARBA00007233"/>
    </source>
</evidence>
<reference evidence="7 8" key="2">
    <citation type="submission" date="2024-10" db="EMBL/GenBank/DDBJ databases">
        <authorList>
            <person name="Ryan C."/>
        </authorList>
    </citation>
    <scope>NUCLEOTIDE SEQUENCE [LARGE SCALE GENOMIC DNA]</scope>
</reference>
<dbReference type="CDD" id="cd00042">
    <property type="entry name" value="CY"/>
    <property type="match status" value="1"/>
</dbReference>
<accession>A0ABC8XDV4</accession>
<dbReference type="SMART" id="SM00043">
    <property type="entry name" value="CY"/>
    <property type="match status" value="1"/>
</dbReference>
<evidence type="ECO:0000313" key="8">
    <source>
        <dbReference type="Proteomes" id="UP001497457"/>
    </source>
</evidence>
<dbReference type="InterPro" id="IPR000010">
    <property type="entry name" value="Cystatin_dom"/>
</dbReference>
<dbReference type="PROSITE" id="PS00287">
    <property type="entry name" value="CYSTATIN"/>
    <property type="match status" value="1"/>
</dbReference>
<dbReference type="InterPro" id="IPR046350">
    <property type="entry name" value="Cystatin_sf"/>
</dbReference>
<dbReference type="SUPFAM" id="SSF54403">
    <property type="entry name" value="Cystatin/monellin"/>
    <property type="match status" value="1"/>
</dbReference>
<reference evidence="8" key="1">
    <citation type="submission" date="2024-06" db="EMBL/GenBank/DDBJ databases">
        <authorList>
            <person name="Ryan C."/>
        </authorList>
    </citation>
    <scope>NUCLEOTIDE SEQUENCE [LARGE SCALE GENOMIC DNA]</scope>
</reference>